<keyword evidence="3" id="KW-1185">Reference proteome</keyword>
<feature type="compositionally biased region" description="Polar residues" evidence="1">
    <location>
        <begin position="35"/>
        <end position="52"/>
    </location>
</feature>
<dbReference type="EMBL" id="WIGM01001861">
    <property type="protein sequence ID" value="KAF6787626.1"/>
    <property type="molecule type" value="Genomic_DNA"/>
</dbReference>
<dbReference type="Proteomes" id="UP000639643">
    <property type="component" value="Unassembled WGS sequence"/>
</dbReference>
<organism evidence="2 3">
    <name type="scientific">Colletotrichum musicola</name>
    <dbReference type="NCBI Taxonomy" id="2175873"/>
    <lineage>
        <taxon>Eukaryota</taxon>
        <taxon>Fungi</taxon>
        <taxon>Dikarya</taxon>
        <taxon>Ascomycota</taxon>
        <taxon>Pezizomycotina</taxon>
        <taxon>Sordariomycetes</taxon>
        <taxon>Hypocreomycetidae</taxon>
        <taxon>Glomerellales</taxon>
        <taxon>Glomerellaceae</taxon>
        <taxon>Colletotrichum</taxon>
        <taxon>Colletotrichum orchidearum species complex</taxon>
    </lineage>
</organism>
<protein>
    <submittedName>
        <fullName evidence="2">Uncharacterized protein</fullName>
    </submittedName>
</protein>
<accession>A0A8H6IN71</accession>
<evidence type="ECO:0000313" key="2">
    <source>
        <dbReference type="EMBL" id="KAF6787626.1"/>
    </source>
</evidence>
<evidence type="ECO:0000313" key="3">
    <source>
        <dbReference type="Proteomes" id="UP000639643"/>
    </source>
</evidence>
<evidence type="ECO:0000256" key="1">
    <source>
        <dbReference type="SAM" id="MobiDB-lite"/>
    </source>
</evidence>
<reference evidence="2" key="1">
    <citation type="journal article" date="2020" name="Phytopathology">
        <title>Genome Sequence Resources of Colletotrichum truncatum, C. plurivorum, C. musicola, and C. sojae: Four Species Pathogenic to Soybean (Glycine max).</title>
        <authorList>
            <person name="Rogerio F."/>
            <person name="Boufleur T.R."/>
            <person name="Ciampi-Guillardi M."/>
            <person name="Sukno S.A."/>
            <person name="Thon M.R."/>
            <person name="Massola Junior N.S."/>
            <person name="Baroncelli R."/>
        </authorList>
    </citation>
    <scope>NUCLEOTIDE SEQUENCE</scope>
    <source>
        <strain evidence="2">LFN0074</strain>
    </source>
</reference>
<dbReference type="AlphaFoldDB" id="A0A8H6IN71"/>
<gene>
    <name evidence="2" type="ORF">CMUS01_16439</name>
</gene>
<feature type="compositionally biased region" description="Basic residues" evidence="1">
    <location>
        <begin position="1"/>
        <end position="21"/>
    </location>
</feature>
<proteinExistence type="predicted"/>
<comment type="caution">
    <text evidence="2">The sequence shown here is derived from an EMBL/GenBank/DDBJ whole genome shotgun (WGS) entry which is preliminary data.</text>
</comment>
<sequence length="91" mass="10419">MGAGPHRHPWQRSSRCRRERSHRMEANRTTRHQGRQANSLVQAQVDSQNLVAQTVPPDVANQLENRDTRKSVVPPRAKANKEGHTTPRRPQ</sequence>
<name>A0A8H6IN71_9PEZI</name>
<feature type="region of interest" description="Disordered" evidence="1">
    <location>
        <begin position="1"/>
        <end position="91"/>
    </location>
</feature>